<evidence type="ECO:0000313" key="1">
    <source>
        <dbReference type="EMBL" id="MBA4535703.1"/>
    </source>
</evidence>
<dbReference type="AlphaFoldDB" id="A0A6B3VQ46"/>
<keyword evidence="3" id="KW-1185">Reference proteome</keyword>
<comment type="caution">
    <text evidence="2">The sequence shown here is derived from an EMBL/GenBank/DDBJ whole genome shotgun (WGS) entry which is preliminary data.</text>
</comment>
<evidence type="ECO:0000313" key="2">
    <source>
        <dbReference type="EMBL" id="NEY80079.1"/>
    </source>
</evidence>
<gene>
    <name evidence="2" type="ORF">G4D64_00785</name>
    <name evidence="1" type="ORF">H1Z61_00785</name>
</gene>
<dbReference type="Proteomes" id="UP000570010">
    <property type="component" value="Unassembled WGS sequence"/>
</dbReference>
<evidence type="ECO:0000313" key="4">
    <source>
        <dbReference type="Proteomes" id="UP000570010"/>
    </source>
</evidence>
<dbReference type="EMBL" id="JAAIWN010000001">
    <property type="protein sequence ID" value="NEY80079.1"/>
    <property type="molecule type" value="Genomic_DNA"/>
</dbReference>
<reference evidence="1 4" key="2">
    <citation type="submission" date="2020-07" db="EMBL/GenBank/DDBJ databases">
        <authorList>
            <person name="Feng H."/>
        </authorList>
    </citation>
    <scope>NUCLEOTIDE SEQUENCE [LARGE SCALE GENOMIC DNA]</scope>
    <source>
        <strain evidence="4">s-12</strain>
        <strain evidence="1">S-12</strain>
    </source>
</reference>
<dbReference type="InterPro" id="IPR010461">
    <property type="entry name" value="ComK"/>
</dbReference>
<dbReference type="GO" id="GO:0030420">
    <property type="term" value="P:establishment of competence for transformation"/>
    <property type="evidence" value="ECO:0007669"/>
    <property type="project" value="InterPro"/>
</dbReference>
<dbReference type="Pfam" id="PF06338">
    <property type="entry name" value="ComK"/>
    <property type="match status" value="1"/>
</dbReference>
<dbReference type="RefSeq" id="WP_163239057.1">
    <property type="nucleotide sequence ID" value="NZ_CP082780.1"/>
</dbReference>
<dbReference type="Proteomes" id="UP000472971">
    <property type="component" value="Unassembled WGS sequence"/>
</dbReference>
<evidence type="ECO:0000313" key="3">
    <source>
        <dbReference type="Proteomes" id="UP000472971"/>
    </source>
</evidence>
<name>A0A6B3VQ46_9BACI</name>
<dbReference type="EMBL" id="JACEIO010000001">
    <property type="protein sequence ID" value="MBA4535703.1"/>
    <property type="molecule type" value="Genomic_DNA"/>
</dbReference>
<organism evidence="2 3">
    <name type="scientific">Bacillus aquiflavi</name>
    <dbReference type="NCBI Taxonomy" id="2672567"/>
    <lineage>
        <taxon>Bacteria</taxon>
        <taxon>Bacillati</taxon>
        <taxon>Bacillota</taxon>
        <taxon>Bacilli</taxon>
        <taxon>Bacillales</taxon>
        <taxon>Bacillaceae</taxon>
        <taxon>Bacillus</taxon>
    </lineage>
</organism>
<sequence>MVKDKCHLIEEYEANPFTMMIMPIKYESNTYSKIVEFEDELISPLKPIDIIKKSCEYFGSSFEGRREGTRQLIDITHKAPITIDPTNSIYFFPTTSPSRLQCIWISHEHVLSHKRAGAGSTLVTFRNKQIYTLPISYASFGNQLQRAALLQTKLMQRLEETERRFQYLWWSARLMKVSPKGSLYEQDAHFRRNPFE</sequence>
<accession>A0A6B3VQ46</accession>
<reference evidence="2 3" key="1">
    <citation type="submission" date="2020-02" db="EMBL/GenBank/DDBJ databases">
        <title>Bacillus aquiflavi sp. nov., isolated from yellow water of strong flavor Chinese baijiu in Yibin region of China.</title>
        <authorList>
            <person name="Xie J."/>
        </authorList>
    </citation>
    <scope>NUCLEOTIDE SEQUENCE [LARGE SCALE GENOMIC DNA]</scope>
    <source>
        <strain evidence="2 3">3H-10</strain>
    </source>
</reference>
<proteinExistence type="predicted"/>
<protein>
    <submittedName>
        <fullName evidence="1">Competence protein ComK</fullName>
    </submittedName>
    <submittedName>
        <fullName evidence="2">Transcriptional regulator</fullName>
    </submittedName>
</protein>